<feature type="transmembrane region" description="Helical" evidence="2">
    <location>
        <begin position="86"/>
        <end position="111"/>
    </location>
</feature>
<sequence length="284" mass="27972">MTVPPPPGPSAHDPYGRDPYAQGAPAHGAQPQGAPAYGSPGAAPQGSAGATGPAPGTDLGADLGAGLRFAGTGLLRGAAALLGGGALYAVAMVVVLGIGFALTLFLSIAMVETSSSAGGDPSFGQMIMIFALCFVLVLVTGVVGALWQAGAAQAGGILAGGERPSFRQGLTGPGRVVTTAVLVLVIVMIGSVLLYLPGIIAAVLLFYAIPAALRGASPGQALRESLSTATSNLGVTIVGFLITMVASSVGGTLVVGFIAVIPFTVLLQIGLYERVNGRTPSLPA</sequence>
<keyword evidence="2" id="KW-1133">Transmembrane helix</keyword>
<gene>
    <name evidence="3" type="ORF">DS079_02870</name>
</gene>
<keyword evidence="2" id="KW-0812">Transmembrane</keyword>
<evidence type="ECO:0000256" key="1">
    <source>
        <dbReference type="SAM" id="MobiDB-lite"/>
    </source>
</evidence>
<proteinExistence type="predicted"/>
<dbReference type="AlphaFoldDB" id="A0A3R8QWI6"/>
<dbReference type="GeneID" id="78119970"/>
<name>A0A3R8QWI6_9MICO</name>
<dbReference type="Proteomes" id="UP000274327">
    <property type="component" value="Unassembled WGS sequence"/>
</dbReference>
<feature type="transmembrane region" description="Helical" evidence="2">
    <location>
        <begin position="180"/>
        <end position="208"/>
    </location>
</feature>
<feature type="region of interest" description="Disordered" evidence="1">
    <location>
        <begin position="1"/>
        <end position="55"/>
    </location>
</feature>
<comment type="caution">
    <text evidence="3">The sequence shown here is derived from an EMBL/GenBank/DDBJ whole genome shotgun (WGS) entry which is preliminary data.</text>
</comment>
<protein>
    <submittedName>
        <fullName evidence="3">Uncharacterized protein</fullName>
    </submittedName>
</protein>
<keyword evidence="4" id="KW-1185">Reference proteome</keyword>
<accession>A0A3R8QWI6</accession>
<feature type="transmembrane region" description="Helical" evidence="2">
    <location>
        <begin position="123"/>
        <end position="147"/>
    </location>
</feature>
<organism evidence="3 4">
    <name type="scientific">Brachybacterium paraconglomeratum</name>
    <dbReference type="NCBI Taxonomy" id="173362"/>
    <lineage>
        <taxon>Bacteria</taxon>
        <taxon>Bacillati</taxon>
        <taxon>Actinomycetota</taxon>
        <taxon>Actinomycetes</taxon>
        <taxon>Micrococcales</taxon>
        <taxon>Dermabacteraceae</taxon>
        <taxon>Brachybacterium</taxon>
    </lineage>
</organism>
<feature type="compositionally biased region" description="Low complexity" evidence="1">
    <location>
        <begin position="19"/>
        <end position="55"/>
    </location>
</feature>
<dbReference type="RefSeq" id="WP_126984730.1">
    <property type="nucleotide sequence ID" value="NZ_ML133851.1"/>
</dbReference>
<dbReference type="EMBL" id="QOCI01000001">
    <property type="protein sequence ID" value="RRR20352.1"/>
    <property type="molecule type" value="Genomic_DNA"/>
</dbReference>
<feature type="transmembrane region" description="Helical" evidence="2">
    <location>
        <begin position="253"/>
        <end position="272"/>
    </location>
</feature>
<keyword evidence="2" id="KW-0472">Membrane</keyword>
<evidence type="ECO:0000256" key="2">
    <source>
        <dbReference type="SAM" id="Phobius"/>
    </source>
</evidence>
<evidence type="ECO:0000313" key="3">
    <source>
        <dbReference type="EMBL" id="RRR20352.1"/>
    </source>
</evidence>
<evidence type="ECO:0000313" key="4">
    <source>
        <dbReference type="Proteomes" id="UP000274327"/>
    </source>
</evidence>
<reference evidence="3 4" key="1">
    <citation type="submission" date="2018-07" db="EMBL/GenBank/DDBJ databases">
        <title>Brachybacteriurn paraconglorneratum KCTC 9916.</title>
        <authorList>
            <person name="Li Y."/>
        </authorList>
    </citation>
    <scope>NUCLEOTIDE SEQUENCE [LARGE SCALE GENOMIC DNA]</scope>
    <source>
        <strain evidence="3 4">KCTC 9916</strain>
    </source>
</reference>
<feature type="transmembrane region" description="Helical" evidence="2">
    <location>
        <begin position="229"/>
        <end position="247"/>
    </location>
</feature>